<accession>A0A0G1H5R3</accession>
<dbReference type="Proteomes" id="UP000034736">
    <property type="component" value="Unassembled WGS sequence"/>
</dbReference>
<protein>
    <submittedName>
        <fullName evidence="2">Uncharacterized protein</fullName>
    </submittedName>
</protein>
<dbReference type="STRING" id="1618647.UW30_C0002G0036"/>
<gene>
    <name evidence="2" type="ORF">UW30_C0002G0036</name>
</gene>
<keyword evidence="1" id="KW-0472">Membrane</keyword>
<feature type="transmembrane region" description="Helical" evidence="1">
    <location>
        <begin position="6"/>
        <end position="24"/>
    </location>
</feature>
<evidence type="ECO:0000256" key="1">
    <source>
        <dbReference type="SAM" id="Phobius"/>
    </source>
</evidence>
<keyword evidence="1" id="KW-1133">Transmembrane helix</keyword>
<organism evidence="2 3">
    <name type="scientific">Candidatus Giovannonibacteria bacterium GW2011_GWA2_44_13b</name>
    <dbReference type="NCBI Taxonomy" id="1618647"/>
    <lineage>
        <taxon>Bacteria</taxon>
        <taxon>Candidatus Giovannoniibacteriota</taxon>
    </lineage>
</organism>
<reference evidence="2 3" key="1">
    <citation type="journal article" date="2015" name="Nature">
        <title>rRNA introns, odd ribosomes, and small enigmatic genomes across a large radiation of phyla.</title>
        <authorList>
            <person name="Brown C.T."/>
            <person name="Hug L.A."/>
            <person name="Thomas B.C."/>
            <person name="Sharon I."/>
            <person name="Castelle C.J."/>
            <person name="Singh A."/>
            <person name="Wilkins M.J."/>
            <person name="Williams K.H."/>
            <person name="Banfield J.F."/>
        </authorList>
    </citation>
    <scope>NUCLEOTIDE SEQUENCE [LARGE SCALE GENOMIC DNA]</scope>
</reference>
<comment type="caution">
    <text evidence="2">The sequence shown here is derived from an EMBL/GenBank/DDBJ whole genome shotgun (WGS) entry which is preliminary data.</text>
</comment>
<keyword evidence="1" id="KW-0812">Transmembrane</keyword>
<sequence>MNLKIVVLSLFAGILLFAGYYLSWDYFKTTSESIFCTQDVQRCPDGSYVGRTVPKCEFVDCPNFGTSDVPKFDISGWQTYRNEKYGFEVKYPENFKEVVYDNLSEELNSEPGFNTFVFEAQSQAQETIEGREMMARKGQISGGISIKVGEGRNLQTYINEFDRKYRGAGGGDGEPLYYVIQSANINVAGRNAVWRSLGALSAYNAGETLVSLGSSRVLHIEIYCLCNDRELNDQILSTFKFIK</sequence>
<evidence type="ECO:0000313" key="2">
    <source>
        <dbReference type="EMBL" id="KKT42125.1"/>
    </source>
</evidence>
<dbReference type="AlphaFoldDB" id="A0A0G1H5R3"/>
<evidence type="ECO:0000313" key="3">
    <source>
        <dbReference type="Proteomes" id="UP000034736"/>
    </source>
</evidence>
<name>A0A0G1H5R3_9BACT</name>
<dbReference type="EMBL" id="LCHU01000002">
    <property type="protein sequence ID" value="KKT42125.1"/>
    <property type="molecule type" value="Genomic_DNA"/>
</dbReference>
<proteinExistence type="predicted"/>